<reference evidence="1" key="1">
    <citation type="submission" date="2022-03" db="EMBL/GenBank/DDBJ databases">
        <authorList>
            <person name="Lindestad O."/>
        </authorList>
    </citation>
    <scope>NUCLEOTIDE SEQUENCE</scope>
</reference>
<name>A0A8S4QZU6_9NEOP</name>
<dbReference type="OrthoDB" id="7417618at2759"/>
<accession>A0A8S4QZU6</accession>
<evidence type="ECO:0000313" key="1">
    <source>
        <dbReference type="EMBL" id="CAH2227910.1"/>
    </source>
</evidence>
<dbReference type="Proteomes" id="UP000838756">
    <property type="component" value="Unassembled WGS sequence"/>
</dbReference>
<evidence type="ECO:0000313" key="2">
    <source>
        <dbReference type="Proteomes" id="UP000838756"/>
    </source>
</evidence>
<proteinExistence type="predicted"/>
<dbReference type="AlphaFoldDB" id="A0A8S4QZU6"/>
<gene>
    <name evidence="1" type="primary">jg13491</name>
    <name evidence="1" type="ORF">PAEG_LOCUS8153</name>
</gene>
<sequence>MKITIEQSEIEFVRRHGKKENKIRPLLVTFTTLGRKIEILKKKGALKGSVVNIKEDFPPNVLLKRKELQEEVEKERKLGRNVVLRYDKIVRLPGNFKNRNYMSDTRKQKRNLSASPEHQITLVNESNARQISKKIKTNNITSYMNNITLKKGSESSATEKHTQSKN</sequence>
<organism evidence="1 2">
    <name type="scientific">Pararge aegeria aegeria</name>
    <dbReference type="NCBI Taxonomy" id="348720"/>
    <lineage>
        <taxon>Eukaryota</taxon>
        <taxon>Metazoa</taxon>
        <taxon>Ecdysozoa</taxon>
        <taxon>Arthropoda</taxon>
        <taxon>Hexapoda</taxon>
        <taxon>Insecta</taxon>
        <taxon>Pterygota</taxon>
        <taxon>Neoptera</taxon>
        <taxon>Endopterygota</taxon>
        <taxon>Lepidoptera</taxon>
        <taxon>Glossata</taxon>
        <taxon>Ditrysia</taxon>
        <taxon>Papilionoidea</taxon>
        <taxon>Nymphalidae</taxon>
        <taxon>Satyrinae</taxon>
        <taxon>Satyrini</taxon>
        <taxon>Parargina</taxon>
        <taxon>Pararge</taxon>
    </lineage>
</organism>
<keyword evidence="2" id="KW-1185">Reference proteome</keyword>
<comment type="caution">
    <text evidence="1">The sequence shown here is derived from an EMBL/GenBank/DDBJ whole genome shotgun (WGS) entry which is preliminary data.</text>
</comment>
<protein>
    <submittedName>
        <fullName evidence="1">Jg13491 protein</fullName>
    </submittedName>
</protein>
<dbReference type="EMBL" id="CAKXAJ010023646">
    <property type="protein sequence ID" value="CAH2227910.1"/>
    <property type="molecule type" value="Genomic_DNA"/>
</dbReference>